<evidence type="ECO:0000313" key="2">
    <source>
        <dbReference type="WBParaSite" id="L893_g13659.t1"/>
    </source>
</evidence>
<keyword evidence="1" id="KW-1185">Reference proteome</keyword>
<name>A0A1I7Y8U6_9BILA</name>
<dbReference type="Proteomes" id="UP000095287">
    <property type="component" value="Unplaced"/>
</dbReference>
<sequence>MRCSSKVRTLRTVRASLSVYEDNFMKASGSYGTQKLAIEVETFKKLEVKSGCEVKGVDLPNVSLEG</sequence>
<proteinExistence type="predicted"/>
<reference evidence="2" key="1">
    <citation type="submission" date="2016-11" db="UniProtKB">
        <authorList>
            <consortium name="WormBaseParasite"/>
        </authorList>
    </citation>
    <scope>IDENTIFICATION</scope>
</reference>
<dbReference type="AlphaFoldDB" id="A0A1I7Y8U6"/>
<organism evidence="1 2">
    <name type="scientific">Steinernema glaseri</name>
    <dbReference type="NCBI Taxonomy" id="37863"/>
    <lineage>
        <taxon>Eukaryota</taxon>
        <taxon>Metazoa</taxon>
        <taxon>Ecdysozoa</taxon>
        <taxon>Nematoda</taxon>
        <taxon>Chromadorea</taxon>
        <taxon>Rhabditida</taxon>
        <taxon>Tylenchina</taxon>
        <taxon>Panagrolaimomorpha</taxon>
        <taxon>Strongyloidoidea</taxon>
        <taxon>Steinernematidae</taxon>
        <taxon>Steinernema</taxon>
    </lineage>
</organism>
<protein>
    <submittedName>
        <fullName evidence="2">Uncharacterized protein</fullName>
    </submittedName>
</protein>
<accession>A0A1I7Y8U6</accession>
<evidence type="ECO:0000313" key="1">
    <source>
        <dbReference type="Proteomes" id="UP000095287"/>
    </source>
</evidence>
<dbReference type="WBParaSite" id="L893_g13659.t1">
    <property type="protein sequence ID" value="L893_g13659.t1"/>
    <property type="gene ID" value="L893_g13659"/>
</dbReference>